<dbReference type="RefSeq" id="WP_062368838.1">
    <property type="nucleotide sequence ID" value="NZ_LNCD01000031.1"/>
</dbReference>
<keyword evidence="3 7" id="KW-0812">Transmembrane</keyword>
<dbReference type="PANTHER" id="PTHR42682:SF5">
    <property type="entry name" value="HYDROGENASE-4 COMPONENT F"/>
    <property type="match status" value="1"/>
</dbReference>
<evidence type="ECO:0000256" key="7">
    <source>
        <dbReference type="RuleBase" id="RU000320"/>
    </source>
</evidence>
<dbReference type="OrthoDB" id="9768329at2"/>
<accession>A0A109JXX7</accession>
<keyword evidence="2" id="KW-1003">Cell membrane</keyword>
<dbReference type="GO" id="GO:0005886">
    <property type="term" value="C:plasma membrane"/>
    <property type="evidence" value="ECO:0007669"/>
    <property type="project" value="UniProtKB-SubCell"/>
</dbReference>
<dbReference type="GO" id="GO:0042773">
    <property type="term" value="P:ATP synthesis coupled electron transport"/>
    <property type="evidence" value="ECO:0007669"/>
    <property type="project" value="InterPro"/>
</dbReference>
<evidence type="ECO:0000256" key="4">
    <source>
        <dbReference type="ARBA" id="ARBA00022989"/>
    </source>
</evidence>
<feature type="transmembrane region" description="Helical" evidence="8">
    <location>
        <begin position="37"/>
        <end position="56"/>
    </location>
</feature>
<dbReference type="NCBIfam" id="NF005043">
    <property type="entry name" value="PRK06458.1-3"/>
    <property type="match status" value="1"/>
</dbReference>
<feature type="transmembrane region" description="Helical" evidence="8">
    <location>
        <begin position="320"/>
        <end position="342"/>
    </location>
</feature>
<dbReference type="InterPro" id="IPR001750">
    <property type="entry name" value="ND/Mrp_TM"/>
</dbReference>
<dbReference type="GO" id="GO:0008137">
    <property type="term" value="F:NADH dehydrogenase (ubiquinone) activity"/>
    <property type="evidence" value="ECO:0007669"/>
    <property type="project" value="InterPro"/>
</dbReference>
<evidence type="ECO:0000313" key="10">
    <source>
        <dbReference type="EMBL" id="KWV57147.1"/>
    </source>
</evidence>
<evidence type="ECO:0000256" key="5">
    <source>
        <dbReference type="ARBA" id="ARBA00023002"/>
    </source>
</evidence>
<feature type="transmembrane region" description="Helical" evidence="8">
    <location>
        <begin position="76"/>
        <end position="96"/>
    </location>
</feature>
<dbReference type="Pfam" id="PF00361">
    <property type="entry name" value="Proton_antipo_M"/>
    <property type="match status" value="1"/>
</dbReference>
<keyword evidence="4 8" id="KW-1133">Transmembrane helix</keyword>
<evidence type="ECO:0000256" key="3">
    <source>
        <dbReference type="ARBA" id="ARBA00022692"/>
    </source>
</evidence>
<dbReference type="InterPro" id="IPR003918">
    <property type="entry name" value="NADH_UbQ_OxRdtase"/>
</dbReference>
<gene>
    <name evidence="10" type="ORF">AS026_31420</name>
</gene>
<evidence type="ECO:0000259" key="9">
    <source>
        <dbReference type="Pfam" id="PF00361"/>
    </source>
</evidence>
<feature type="transmembrane region" description="Helical" evidence="8">
    <location>
        <begin position="108"/>
        <end position="127"/>
    </location>
</feature>
<dbReference type="Proteomes" id="UP000068164">
    <property type="component" value="Unassembled WGS sequence"/>
</dbReference>
<feature type="transmembrane region" description="Helical" evidence="8">
    <location>
        <begin position="416"/>
        <end position="437"/>
    </location>
</feature>
<feature type="transmembrane region" description="Helical" evidence="8">
    <location>
        <begin position="164"/>
        <end position="186"/>
    </location>
</feature>
<feature type="transmembrane region" description="Helical" evidence="8">
    <location>
        <begin position="247"/>
        <end position="266"/>
    </location>
</feature>
<keyword evidence="5" id="KW-0560">Oxidoreductase</keyword>
<sequence>MSASSPLLAFDAVAAVLLIPVVAAALLALLPGYRITARFNVLATLLTLLAALSLFVTERPEPGQYLLVDDLNIVFIVLNAFVGFTTSIFSASYIAHELDTGRLTPANLRFYHAMYQIMMFGMNLAFVSNNIGLMWVAVELATLTTVLMVGIYRTHEALEAAWKYFILGSVGIAFALFGTILVYLAAQPVVGEGYDAMVWTILVEHAAVFDPALLNVAFVFLLLGYGTKVGLAPLHAWLPDAHAEGPTPISAVLSGLLLNVALYAVLRFKILLSVSPEAIAAGPLMMTMGLTSLIFAAFMLYRRRDIKRLFAYSSIEHMGIIVFAFGLGGPLANFAGLLHMVMHSLTKSAIFFAVGHVAQIKGTQRLSAIRGLTETHPSLGWGLLAGVVAITGLPPMGIFMSEFLIVSSTFATHPLLAIPLVFGLLVAFGALLLRLSGVAFGQPRGSFAPGETSYVPMYAHLALVLGAGIYLPPPLVAWFQHIANLLR</sequence>
<dbReference type="AlphaFoldDB" id="A0A109JXX7"/>
<comment type="caution">
    <text evidence="10">The sequence shown here is derived from an EMBL/GenBank/DDBJ whole genome shotgun (WGS) entry which is preliminary data.</text>
</comment>
<dbReference type="PRINTS" id="PR01437">
    <property type="entry name" value="NUOXDRDTASE4"/>
</dbReference>
<dbReference type="PANTHER" id="PTHR42682">
    <property type="entry name" value="HYDROGENASE-4 COMPONENT F"/>
    <property type="match status" value="1"/>
</dbReference>
<dbReference type="GO" id="GO:0016491">
    <property type="term" value="F:oxidoreductase activity"/>
    <property type="evidence" value="ECO:0007669"/>
    <property type="project" value="UniProtKB-KW"/>
</dbReference>
<feature type="transmembrane region" description="Helical" evidence="8">
    <location>
        <begin position="278"/>
        <end position="300"/>
    </location>
</feature>
<feature type="transmembrane region" description="Helical" evidence="8">
    <location>
        <begin position="381"/>
        <end position="404"/>
    </location>
</feature>
<dbReference type="InterPro" id="IPR052175">
    <property type="entry name" value="ComplexI-like_HydComp"/>
</dbReference>
<evidence type="ECO:0000256" key="6">
    <source>
        <dbReference type="ARBA" id="ARBA00023136"/>
    </source>
</evidence>
<evidence type="ECO:0000313" key="11">
    <source>
        <dbReference type="Proteomes" id="UP000068164"/>
    </source>
</evidence>
<evidence type="ECO:0000256" key="8">
    <source>
        <dbReference type="SAM" id="Phobius"/>
    </source>
</evidence>
<feature type="transmembrane region" description="Helical" evidence="8">
    <location>
        <begin position="457"/>
        <end position="479"/>
    </location>
</feature>
<keyword evidence="6 8" id="KW-0472">Membrane</keyword>
<feature type="domain" description="NADH:quinone oxidoreductase/Mrp antiporter transmembrane" evidence="9">
    <location>
        <begin position="128"/>
        <end position="422"/>
    </location>
</feature>
<dbReference type="NCBIfam" id="NF005045">
    <property type="entry name" value="PRK06458.1-5"/>
    <property type="match status" value="1"/>
</dbReference>
<feature type="transmembrane region" description="Helical" evidence="8">
    <location>
        <begin position="133"/>
        <end position="152"/>
    </location>
</feature>
<name>A0A109JXX7_9HYPH</name>
<comment type="subcellular location">
    <subcellularLocation>
        <location evidence="1">Cell membrane</location>
        <topology evidence="1">Multi-pass membrane protein</topology>
    </subcellularLocation>
    <subcellularLocation>
        <location evidence="7">Membrane</location>
        <topology evidence="7">Multi-pass membrane protein</topology>
    </subcellularLocation>
</comment>
<organism evidence="10 11">
    <name type="scientific">Rhizobium altiplani</name>
    <dbReference type="NCBI Taxonomy" id="1864509"/>
    <lineage>
        <taxon>Bacteria</taxon>
        <taxon>Pseudomonadati</taxon>
        <taxon>Pseudomonadota</taxon>
        <taxon>Alphaproteobacteria</taxon>
        <taxon>Hyphomicrobiales</taxon>
        <taxon>Rhizobiaceae</taxon>
        <taxon>Rhizobium/Agrobacterium group</taxon>
        <taxon>Rhizobium</taxon>
    </lineage>
</organism>
<proteinExistence type="predicted"/>
<keyword evidence="11" id="KW-1185">Reference proteome</keyword>
<protein>
    <submittedName>
        <fullName evidence="10">Hydrogenase 4 subunit F</fullName>
    </submittedName>
</protein>
<evidence type="ECO:0000256" key="2">
    <source>
        <dbReference type="ARBA" id="ARBA00022475"/>
    </source>
</evidence>
<feature type="transmembrane region" description="Helical" evidence="8">
    <location>
        <begin position="12"/>
        <end position="30"/>
    </location>
</feature>
<evidence type="ECO:0000256" key="1">
    <source>
        <dbReference type="ARBA" id="ARBA00004651"/>
    </source>
</evidence>
<dbReference type="EMBL" id="LNCD01000031">
    <property type="protein sequence ID" value="KWV57147.1"/>
    <property type="molecule type" value="Genomic_DNA"/>
</dbReference>
<reference evidence="10 11" key="1">
    <citation type="submission" date="2015-11" db="EMBL/GenBank/DDBJ databases">
        <title>Draft Genome Sequence of the Strain BR 10423 (Rhizobium sp.) isolated from nodules of Mimosa pudica.</title>
        <authorList>
            <person name="Barauna A.C."/>
            <person name="Zilli J.E."/>
            <person name="Simoes-Araujo J.L."/>
            <person name="Reis V.M."/>
            <person name="James E.K."/>
            <person name="Reis F.B.Jr."/>
            <person name="Rouws L.F."/>
            <person name="Passos S.R."/>
            <person name="Gois S.R."/>
        </authorList>
    </citation>
    <scope>NUCLEOTIDE SEQUENCE [LARGE SCALE GENOMIC DNA]</scope>
    <source>
        <strain evidence="10 11">BR10423</strain>
    </source>
</reference>